<sequence length="61" mass="6951">MLNDDKIVQSLSKLQEEPDVDQEDGLEENDGFRTIGLFSGWNFPRDGFKGKMKVIRKGCCD</sequence>
<evidence type="ECO:0000313" key="2">
    <source>
        <dbReference type="EMBL" id="KFD63413.1"/>
    </source>
</evidence>
<accession>A0A085M0N4</accession>
<evidence type="ECO:0000313" key="1">
    <source>
        <dbReference type="EMBL" id="KFD50780.1"/>
    </source>
</evidence>
<evidence type="ECO:0000313" key="3">
    <source>
        <dbReference type="Proteomes" id="UP000030764"/>
    </source>
</evidence>
<organism evidence="1 3">
    <name type="scientific">Trichuris suis</name>
    <name type="common">pig whipworm</name>
    <dbReference type="NCBI Taxonomy" id="68888"/>
    <lineage>
        <taxon>Eukaryota</taxon>
        <taxon>Metazoa</taxon>
        <taxon>Ecdysozoa</taxon>
        <taxon>Nematoda</taxon>
        <taxon>Enoplea</taxon>
        <taxon>Dorylaimia</taxon>
        <taxon>Trichinellida</taxon>
        <taxon>Trichuridae</taxon>
        <taxon>Trichuris</taxon>
    </lineage>
</organism>
<keyword evidence="3" id="KW-1185">Reference proteome</keyword>
<proteinExistence type="predicted"/>
<protein>
    <submittedName>
        <fullName evidence="1">Uncharacterized protein</fullName>
    </submittedName>
</protein>
<dbReference type="AlphaFoldDB" id="A0A085M0N4"/>
<dbReference type="Proteomes" id="UP000030758">
    <property type="component" value="Unassembled WGS sequence"/>
</dbReference>
<name>A0A085M0N4_9BILA</name>
<dbReference type="EMBL" id="KL367574">
    <property type="protein sequence ID" value="KFD63413.1"/>
    <property type="molecule type" value="Genomic_DNA"/>
</dbReference>
<reference evidence="1 3" key="1">
    <citation type="journal article" date="2014" name="Nat. Genet.">
        <title>Genome and transcriptome of the porcine whipworm Trichuris suis.</title>
        <authorList>
            <person name="Jex A.R."/>
            <person name="Nejsum P."/>
            <person name="Schwarz E.M."/>
            <person name="Hu L."/>
            <person name="Young N.D."/>
            <person name="Hall R.S."/>
            <person name="Korhonen P.K."/>
            <person name="Liao S."/>
            <person name="Thamsborg S."/>
            <person name="Xia J."/>
            <person name="Xu P."/>
            <person name="Wang S."/>
            <person name="Scheerlinck J.P."/>
            <person name="Hofmann A."/>
            <person name="Sternberg P.W."/>
            <person name="Wang J."/>
            <person name="Gasser R.B."/>
        </authorList>
    </citation>
    <scope>NUCLEOTIDE SEQUENCE [LARGE SCALE GENOMIC DNA]</scope>
    <source>
        <strain evidence="2">DCEP-RM93F</strain>
        <strain evidence="1">DCEP-RM93M</strain>
    </source>
</reference>
<gene>
    <name evidence="1" type="ORF">M513_08321</name>
    <name evidence="2" type="ORF">M514_08321</name>
</gene>
<dbReference type="Proteomes" id="UP000030764">
    <property type="component" value="Unassembled WGS sequence"/>
</dbReference>
<dbReference type="EMBL" id="KL363248">
    <property type="protein sequence ID" value="KFD50780.1"/>
    <property type="molecule type" value="Genomic_DNA"/>
</dbReference>